<evidence type="ECO:0000313" key="2">
    <source>
        <dbReference type="Proteomes" id="UP001150879"/>
    </source>
</evidence>
<organism evidence="1 2">
    <name type="scientific">Penicillium cf. griseofulvum</name>
    <dbReference type="NCBI Taxonomy" id="2972120"/>
    <lineage>
        <taxon>Eukaryota</taxon>
        <taxon>Fungi</taxon>
        <taxon>Dikarya</taxon>
        <taxon>Ascomycota</taxon>
        <taxon>Pezizomycotina</taxon>
        <taxon>Eurotiomycetes</taxon>
        <taxon>Eurotiomycetidae</taxon>
        <taxon>Eurotiales</taxon>
        <taxon>Aspergillaceae</taxon>
        <taxon>Penicillium</taxon>
    </lineage>
</organism>
<gene>
    <name evidence="1" type="ORF">N7472_009290</name>
</gene>
<comment type="caution">
    <text evidence="1">The sequence shown here is derived from an EMBL/GenBank/DDBJ whole genome shotgun (WGS) entry which is preliminary data.</text>
</comment>
<dbReference type="Proteomes" id="UP001150879">
    <property type="component" value="Unassembled WGS sequence"/>
</dbReference>
<dbReference type="AlphaFoldDB" id="A0A9W9M0F9"/>
<dbReference type="OrthoDB" id="10440371at2759"/>
<dbReference type="EMBL" id="JAPQKP010000006">
    <property type="protein sequence ID" value="KAJ5184450.1"/>
    <property type="molecule type" value="Genomic_DNA"/>
</dbReference>
<reference evidence="1" key="2">
    <citation type="journal article" date="2023" name="IMA Fungus">
        <title>Comparative genomic study of the Penicillium genus elucidates a diverse pangenome and 15 lateral gene transfer events.</title>
        <authorList>
            <person name="Petersen C."/>
            <person name="Sorensen T."/>
            <person name="Nielsen M.R."/>
            <person name="Sondergaard T.E."/>
            <person name="Sorensen J.L."/>
            <person name="Fitzpatrick D.A."/>
            <person name="Frisvad J.C."/>
            <person name="Nielsen K.L."/>
        </authorList>
    </citation>
    <scope>NUCLEOTIDE SEQUENCE</scope>
    <source>
        <strain evidence="1">IBT 16849</strain>
    </source>
</reference>
<keyword evidence="2" id="KW-1185">Reference proteome</keyword>
<accession>A0A9W9M0F9</accession>
<evidence type="ECO:0000313" key="1">
    <source>
        <dbReference type="EMBL" id="KAJ5184450.1"/>
    </source>
</evidence>
<protein>
    <submittedName>
        <fullName evidence="1">Uncharacterized protein</fullName>
    </submittedName>
</protein>
<name>A0A9W9M0F9_9EURO</name>
<reference evidence="1" key="1">
    <citation type="submission" date="2022-11" db="EMBL/GenBank/DDBJ databases">
        <authorList>
            <person name="Petersen C."/>
        </authorList>
    </citation>
    <scope>NUCLEOTIDE SEQUENCE</scope>
    <source>
        <strain evidence="1">IBT 16849</strain>
    </source>
</reference>
<sequence length="71" mass="7886">MTSLGPVIGRIRKEMSGTNLGPGPLELKAVVIVQSIKLVDTRNTSERVGENGLHVLSETIGRFRDMLFTWY</sequence>
<proteinExistence type="predicted"/>